<dbReference type="EMBL" id="CP060637">
    <property type="protein sequence ID" value="QNM16057.1"/>
    <property type="molecule type" value="Genomic_DNA"/>
</dbReference>
<dbReference type="PROSITE" id="PS51198">
    <property type="entry name" value="UVRD_HELICASE_ATP_BIND"/>
    <property type="match status" value="1"/>
</dbReference>
<evidence type="ECO:0000256" key="2">
    <source>
        <dbReference type="ARBA" id="ARBA00022722"/>
    </source>
</evidence>
<dbReference type="AlphaFoldDB" id="A0A7G9GZ25"/>
<dbReference type="InterPro" id="IPR011604">
    <property type="entry name" value="PDDEXK-like_dom_sf"/>
</dbReference>
<dbReference type="InterPro" id="IPR027417">
    <property type="entry name" value="P-loop_NTPase"/>
</dbReference>
<dbReference type="InterPro" id="IPR011335">
    <property type="entry name" value="Restrct_endonuc-II-like"/>
</dbReference>
<dbReference type="Proteomes" id="UP000515913">
    <property type="component" value="Chromosome"/>
</dbReference>
<dbReference type="InterPro" id="IPR000212">
    <property type="entry name" value="DNA_helicase_UvrD/REP"/>
</dbReference>
<comment type="catalytic activity">
    <reaction evidence="14">
        <text>ATP + H2O = ADP + phosphate + H(+)</text>
        <dbReference type="Rhea" id="RHEA:13065"/>
        <dbReference type="ChEBI" id="CHEBI:15377"/>
        <dbReference type="ChEBI" id="CHEBI:15378"/>
        <dbReference type="ChEBI" id="CHEBI:30616"/>
        <dbReference type="ChEBI" id="CHEBI:43474"/>
        <dbReference type="ChEBI" id="CHEBI:456216"/>
        <dbReference type="EC" id="5.6.2.4"/>
    </reaction>
</comment>
<keyword evidence="10" id="KW-0234">DNA repair</keyword>
<keyword evidence="18" id="KW-1185">Reference proteome</keyword>
<evidence type="ECO:0000256" key="9">
    <source>
        <dbReference type="ARBA" id="ARBA00023125"/>
    </source>
</evidence>
<evidence type="ECO:0000256" key="4">
    <source>
        <dbReference type="ARBA" id="ARBA00022763"/>
    </source>
</evidence>
<dbReference type="InterPro" id="IPR014017">
    <property type="entry name" value="DNA_helicase_UvrD-like_C"/>
</dbReference>
<dbReference type="Pfam" id="PF12705">
    <property type="entry name" value="PDDEXK_1"/>
    <property type="match status" value="1"/>
</dbReference>
<dbReference type="SUPFAM" id="SSF52540">
    <property type="entry name" value="P-loop containing nucleoside triphosphate hydrolases"/>
    <property type="match status" value="1"/>
</dbReference>
<dbReference type="PANTHER" id="PTHR11070">
    <property type="entry name" value="UVRD / RECB / PCRA DNA HELICASE FAMILY MEMBER"/>
    <property type="match status" value="1"/>
</dbReference>
<evidence type="ECO:0000259" key="16">
    <source>
        <dbReference type="PROSITE" id="PS51198"/>
    </source>
</evidence>
<dbReference type="SUPFAM" id="SSF52980">
    <property type="entry name" value="Restriction endonuclease-like"/>
    <property type="match status" value="1"/>
</dbReference>
<dbReference type="GO" id="GO:0033202">
    <property type="term" value="C:DNA helicase complex"/>
    <property type="evidence" value="ECO:0007669"/>
    <property type="project" value="TreeGrafter"/>
</dbReference>
<feature type="domain" description="UvrD-like helicase ATP-binding" evidence="16">
    <location>
        <begin position="3"/>
        <end position="300"/>
    </location>
</feature>
<keyword evidence="9" id="KW-0238">DNA-binding</keyword>
<evidence type="ECO:0000256" key="10">
    <source>
        <dbReference type="ARBA" id="ARBA00023204"/>
    </source>
</evidence>
<dbReference type="Gene3D" id="1.10.10.160">
    <property type="match status" value="1"/>
</dbReference>
<dbReference type="GO" id="GO:0004527">
    <property type="term" value="F:exonuclease activity"/>
    <property type="evidence" value="ECO:0007669"/>
    <property type="project" value="UniProtKB-KW"/>
</dbReference>
<evidence type="ECO:0000313" key="17">
    <source>
        <dbReference type="EMBL" id="QNM16057.1"/>
    </source>
</evidence>
<dbReference type="GO" id="GO:0005829">
    <property type="term" value="C:cytosol"/>
    <property type="evidence" value="ECO:0007669"/>
    <property type="project" value="TreeGrafter"/>
</dbReference>
<evidence type="ECO:0000256" key="11">
    <source>
        <dbReference type="ARBA" id="ARBA00023235"/>
    </source>
</evidence>
<comment type="catalytic activity">
    <reaction evidence="12">
        <text>Couples ATP hydrolysis with the unwinding of duplex DNA by translocating in the 3'-5' direction.</text>
        <dbReference type="EC" id="5.6.2.4"/>
    </reaction>
</comment>
<dbReference type="Gene3D" id="3.40.50.300">
    <property type="entry name" value="P-loop containing nucleotide triphosphate hydrolases"/>
    <property type="match status" value="3"/>
</dbReference>
<evidence type="ECO:0000256" key="12">
    <source>
        <dbReference type="ARBA" id="ARBA00034617"/>
    </source>
</evidence>
<evidence type="ECO:0000256" key="8">
    <source>
        <dbReference type="ARBA" id="ARBA00022840"/>
    </source>
</evidence>
<dbReference type="Gene3D" id="3.90.320.10">
    <property type="match status" value="1"/>
</dbReference>
<keyword evidence="4" id="KW-0227">DNA damage</keyword>
<name>A0A7G9GZ25_9FUSO</name>
<keyword evidence="2" id="KW-0540">Nuclease</keyword>
<keyword evidence="3 15" id="KW-0547">Nucleotide-binding</keyword>
<dbReference type="InterPro" id="IPR014016">
    <property type="entry name" value="UvrD-like_ATP-bd"/>
</dbReference>
<keyword evidence="11" id="KW-0413">Isomerase</keyword>
<evidence type="ECO:0000256" key="5">
    <source>
        <dbReference type="ARBA" id="ARBA00022801"/>
    </source>
</evidence>
<comment type="similarity">
    <text evidence="1">Belongs to the helicase family. UvrD subfamily.</text>
</comment>
<dbReference type="RefSeq" id="WP_187423200.1">
    <property type="nucleotide sequence ID" value="NZ_CP060637.1"/>
</dbReference>
<keyword evidence="7" id="KW-0269">Exonuclease</keyword>
<keyword evidence="6 15" id="KW-0347">Helicase</keyword>
<keyword evidence="8 15" id="KW-0067">ATP-binding</keyword>
<dbReference type="GO" id="GO:0043138">
    <property type="term" value="F:3'-5' DNA helicase activity"/>
    <property type="evidence" value="ECO:0007669"/>
    <property type="project" value="UniProtKB-EC"/>
</dbReference>
<dbReference type="EC" id="5.6.2.4" evidence="13"/>
<reference evidence="17 18" key="1">
    <citation type="submission" date="2020-08" db="EMBL/GenBank/DDBJ databases">
        <authorList>
            <person name="Liu C."/>
            <person name="Sun Q."/>
        </authorList>
    </citation>
    <scope>NUCLEOTIDE SEQUENCE [LARGE SCALE GENOMIC DNA]</scope>
    <source>
        <strain evidence="17 18">NSJ-57</strain>
    </source>
</reference>
<dbReference type="Pfam" id="PF13361">
    <property type="entry name" value="UvrD_C"/>
    <property type="match status" value="1"/>
</dbReference>
<dbReference type="KEGG" id="fho:H9Q81_04355"/>
<dbReference type="GO" id="GO:0000725">
    <property type="term" value="P:recombinational repair"/>
    <property type="evidence" value="ECO:0007669"/>
    <property type="project" value="TreeGrafter"/>
</dbReference>
<feature type="binding site" evidence="15">
    <location>
        <begin position="24"/>
        <end position="31"/>
    </location>
    <ligand>
        <name>ATP</name>
        <dbReference type="ChEBI" id="CHEBI:30616"/>
    </ligand>
</feature>
<dbReference type="GO" id="GO:0005524">
    <property type="term" value="F:ATP binding"/>
    <property type="evidence" value="ECO:0007669"/>
    <property type="project" value="UniProtKB-UniRule"/>
</dbReference>
<keyword evidence="5 15" id="KW-0378">Hydrolase</keyword>
<dbReference type="InterPro" id="IPR013986">
    <property type="entry name" value="DExx_box_DNA_helicase_dom_sf"/>
</dbReference>
<evidence type="ECO:0000256" key="6">
    <source>
        <dbReference type="ARBA" id="ARBA00022806"/>
    </source>
</evidence>
<evidence type="ECO:0000256" key="15">
    <source>
        <dbReference type="PROSITE-ProRule" id="PRU00560"/>
    </source>
</evidence>
<organism evidence="17 18">
    <name type="scientific">Fusobacterium hominis</name>
    <dbReference type="NCBI Taxonomy" id="2764326"/>
    <lineage>
        <taxon>Bacteria</taxon>
        <taxon>Fusobacteriati</taxon>
        <taxon>Fusobacteriota</taxon>
        <taxon>Fusobacteriia</taxon>
        <taxon>Fusobacteriales</taxon>
        <taxon>Fusobacteriaceae</taxon>
        <taxon>Fusobacterium</taxon>
    </lineage>
</organism>
<evidence type="ECO:0000313" key="18">
    <source>
        <dbReference type="Proteomes" id="UP000515913"/>
    </source>
</evidence>
<evidence type="ECO:0000256" key="1">
    <source>
        <dbReference type="ARBA" id="ARBA00009922"/>
    </source>
</evidence>
<dbReference type="GO" id="GO:0003677">
    <property type="term" value="F:DNA binding"/>
    <property type="evidence" value="ECO:0007669"/>
    <property type="project" value="UniProtKB-KW"/>
</dbReference>
<dbReference type="PANTHER" id="PTHR11070:SF2">
    <property type="entry name" value="ATP-DEPENDENT DNA HELICASE SRS2"/>
    <property type="match status" value="1"/>
</dbReference>
<evidence type="ECO:0000256" key="3">
    <source>
        <dbReference type="ARBA" id="ARBA00022741"/>
    </source>
</evidence>
<sequence>MIDNLNKSQYEAVTSTEGPVLIIAGPGSGKTKTLVERTVYLLSKKNVKPENIFLSTFTEKAASELISRISEKLKENNLNINLSEMYIGTLHSIFRRIIEENIESSTFYDNFKVLDDTEQLFFIYTKISYFKKLSGYNDFFKNIPCRNTWEKSKKILQWLDTLNEYGKNLKDIKTQNPSILFLKEAQQVYKNLLVDNNVIDFSTIQAELLEILVNNKNILDELNEKFRYIMIDEYQDTNNIQEKIIFLLGYKYKNICVVGDDDQAIYRFRGATTKNILKFPKRFDDNKCKHITLDTNYRSQLDIVRLCNTWISMLHWNGYRYEKTMYSTENKSISPTASVIRIGGENESSWKENLYKFIKTLYTTKKITDYSQVAFLFKSVQIQQVKELKKYFEERQIPVYSPRSKDFFEKEEIIITIASLLVYFPQTKYLVFDKVKNRTNEVFFYYQFCLENLKKIIKKDEKFYQWIVEKRKENAKENIETFPNLKTIFYSFLQFDTFKKYLNLDNNLEHEKRETHNLAIFTDILDKYESLTKISQISSENINTYLKYFFMNYIRQLREKRVDEFENKDNFPTGAIPFLTFHQSKGLEFPVVIVDSLYSIPQPQIKTYEDELKNLLNLNDNFEPHDKKPYFDLWRLYYTAFSRAQDLLVLTSIENKNGRKRLPSQTFAPLFYRAPDWQDSKNFELKYLNISPTKESNIKKYLSYSSNITLYEFCPLKYQFIKEFDFKQNKNTDTLYGIFFHKVIEKIHKYIIKHKEIPNELKIKNIVDKIVKTMHTTYQIEFEESSICKIYNSINKYLNFINPSEILASEFKVYSIEDGYILEGIFDLIRKKDNSYELIDFKSGKYSEYFIQSYKKQLALYSYLIKNEYNLPNIKTYLYFEEEENPFFEVKITEKDIENEITNFNLTADKLLNNNFPPKPFDEKCNKCDFRWFCNSRKGEM</sequence>
<evidence type="ECO:0000256" key="13">
    <source>
        <dbReference type="ARBA" id="ARBA00034808"/>
    </source>
</evidence>
<dbReference type="InterPro" id="IPR038726">
    <property type="entry name" value="PDDEXK_AddAB-type"/>
</dbReference>
<accession>A0A7G9GZ25</accession>
<evidence type="ECO:0000256" key="7">
    <source>
        <dbReference type="ARBA" id="ARBA00022839"/>
    </source>
</evidence>
<dbReference type="Pfam" id="PF00580">
    <property type="entry name" value="UvrD-helicase"/>
    <property type="match status" value="1"/>
</dbReference>
<evidence type="ECO:0000256" key="14">
    <source>
        <dbReference type="ARBA" id="ARBA00048988"/>
    </source>
</evidence>
<gene>
    <name evidence="17" type="ORF">H9Q81_04355</name>
</gene>
<protein>
    <recommendedName>
        <fullName evidence="13">DNA 3'-5' helicase</fullName>
        <ecNumber evidence="13">5.6.2.4</ecNumber>
    </recommendedName>
</protein>
<proteinExistence type="inferred from homology"/>
<dbReference type="CDD" id="cd17932">
    <property type="entry name" value="DEXQc_UvrD"/>
    <property type="match status" value="1"/>
</dbReference>